<dbReference type="InParanoid" id="M3YAI3"/>
<sequence>MPRFPTPTCRPPQEGSCGLPTPRPEPALCSGTKQDRWTTGRLSLPGGSGCSGSWSPDGWRQADHAKLTRPLGADAASWATARTGPSSRPWESTTGTTKTKAQGGRAAPVAGAGTGAPASQQWSLAWEGPCRGEWGAPAPGAPASCRCLPGAGSSGPGRRLSRGPIRLGSPSAFPITASAIPARPLLDFQRESLPGKPLVQSRYRTWNSPASSRVVPPLTWASRAGRTEPEDQAVPVTGSSPDAGPVLPSRGGAHLPGGPPPPRL</sequence>
<dbReference type="Ensembl" id="ENSMPUT00000008473.1">
    <property type="protein sequence ID" value="ENSMPUP00000008340.1"/>
    <property type="gene ID" value="ENSMPUG00000008402.1"/>
</dbReference>
<proteinExistence type="predicted"/>
<evidence type="ECO:0000313" key="2">
    <source>
        <dbReference type="Ensembl" id="ENSMPUP00000008340.1"/>
    </source>
</evidence>
<dbReference type="AlphaFoldDB" id="M3YAI3"/>
<dbReference type="EMBL" id="AEYP01035168">
    <property type="status" value="NOT_ANNOTATED_CDS"/>
    <property type="molecule type" value="Genomic_DNA"/>
</dbReference>
<feature type="compositionally biased region" description="Low complexity" evidence="1">
    <location>
        <begin position="93"/>
        <end position="116"/>
    </location>
</feature>
<feature type="region of interest" description="Disordered" evidence="1">
    <location>
        <begin position="204"/>
        <end position="264"/>
    </location>
</feature>
<feature type="region of interest" description="Disordered" evidence="1">
    <location>
        <begin position="1"/>
        <end position="61"/>
    </location>
</feature>
<protein>
    <submittedName>
        <fullName evidence="2">Uncharacterized protein</fullName>
    </submittedName>
</protein>
<name>M3YAI3_MUSPF</name>
<feature type="compositionally biased region" description="Pro residues" evidence="1">
    <location>
        <begin position="1"/>
        <end position="10"/>
    </location>
</feature>
<evidence type="ECO:0000256" key="1">
    <source>
        <dbReference type="SAM" id="MobiDB-lite"/>
    </source>
</evidence>
<dbReference type="HOGENOM" id="CLU_1053621_0_0_1"/>
<dbReference type="OMA" id="RYRTWNS"/>
<dbReference type="EMBL" id="AEYP01035169">
    <property type="status" value="NOT_ANNOTATED_CDS"/>
    <property type="molecule type" value="Genomic_DNA"/>
</dbReference>
<organism evidence="2">
    <name type="scientific">Mustela putorius furo</name>
    <name type="common">European domestic ferret</name>
    <name type="synonym">Mustela furo</name>
    <dbReference type="NCBI Taxonomy" id="9669"/>
    <lineage>
        <taxon>Eukaryota</taxon>
        <taxon>Metazoa</taxon>
        <taxon>Chordata</taxon>
        <taxon>Craniata</taxon>
        <taxon>Vertebrata</taxon>
        <taxon>Euteleostomi</taxon>
        <taxon>Mammalia</taxon>
        <taxon>Eutheria</taxon>
        <taxon>Laurasiatheria</taxon>
        <taxon>Carnivora</taxon>
        <taxon>Caniformia</taxon>
        <taxon>Musteloidea</taxon>
        <taxon>Mustelidae</taxon>
        <taxon>Mustelinae</taxon>
        <taxon>Mustela</taxon>
    </lineage>
</organism>
<accession>M3YAI3</accession>
<feature type="region of interest" description="Disordered" evidence="1">
    <location>
        <begin position="78"/>
        <end position="116"/>
    </location>
</feature>
<reference evidence="2" key="1">
    <citation type="submission" date="2024-06" db="UniProtKB">
        <authorList>
            <consortium name="Ensembl"/>
        </authorList>
    </citation>
    <scope>IDENTIFICATION</scope>
</reference>
<feature type="compositionally biased region" description="Polar residues" evidence="1">
    <location>
        <begin position="83"/>
        <end position="92"/>
    </location>
</feature>